<comment type="similarity">
    <text evidence="8 9">Belongs to the TonB-dependent receptor family.</text>
</comment>
<evidence type="ECO:0000256" key="9">
    <source>
        <dbReference type="RuleBase" id="RU003357"/>
    </source>
</evidence>
<evidence type="ECO:0000256" key="7">
    <source>
        <dbReference type="ARBA" id="ARBA00023237"/>
    </source>
</evidence>
<dbReference type="SUPFAM" id="SSF49464">
    <property type="entry name" value="Carboxypeptidase regulatory domain-like"/>
    <property type="match status" value="1"/>
</dbReference>
<evidence type="ECO:0000256" key="3">
    <source>
        <dbReference type="ARBA" id="ARBA00022452"/>
    </source>
</evidence>
<accession>A0ABV5J4W7</accession>
<dbReference type="Proteomes" id="UP001589654">
    <property type="component" value="Unassembled WGS sequence"/>
</dbReference>
<feature type="domain" description="TonB-dependent receptor-like beta-barrel" evidence="10">
    <location>
        <begin position="470"/>
        <end position="875"/>
    </location>
</feature>
<dbReference type="InterPro" id="IPR008969">
    <property type="entry name" value="CarboxyPept-like_regulatory"/>
</dbReference>
<keyword evidence="3 8" id="KW-1134">Transmembrane beta strand</keyword>
<keyword evidence="2 8" id="KW-0813">Transport</keyword>
<evidence type="ECO:0000256" key="2">
    <source>
        <dbReference type="ARBA" id="ARBA00022448"/>
    </source>
</evidence>
<evidence type="ECO:0000256" key="5">
    <source>
        <dbReference type="ARBA" id="ARBA00023077"/>
    </source>
</evidence>
<sequence>MKLKLQRTIYMLSRYFIYGFLVQLMFISLVSAGGVHAQFNRIDEVEISLGKQEMTLGKFFRAVENSTDFQFSFDRKDINRNLPLHFIKGSGTIEELLTQVARQASLSFKQVNHNIDVKKVEREKADRVDIAEEVSISGTVTDTNGEPIPGVTVSIQGGTTGTITDLDGNYSIDAPEGSTLVFSFIGFAKVTKVVGNQSTINVVMKEDISNLDEVVVIGYGTQRKADITSAVSTVKSDDFVQGGVNDAGQLLQGKVAGLTVSAPSGDPTSGSQILLRGNTTLYGANSDPLVLIDGIPGNLNTVAPEDIESIDVLKDGSAAAIYGTRGTNGVILVTTKRASGEYSSSFDYQGYMSTQTIARELDMLTAEDYREQIEAGERDASWDLGGNTNWMDEVTQTPISHVHNMTFRGGNEKTNYLANANYRDFEGIFKKSNNNTLNLRTDINHNMLDDKLKLNIGLLHTLNKYTTTADGGSFNGYTYRQALIRNPTAPVRNEDGTWHEQPSIFNYENPMARLFESDGENSSQNTRINTKLIYTPINNLKLSAVASLNTYNQVRGYSETKQHISTLRDGRNGYASNGTTYSKDKLLELTGEYTTFFGDHTLSILGGYGYQENEFREFWMQNWDFPTDRFGYNNIGTGNALREGLAPISSYKANTNLISFFSRLSYNYMDKYLLLASVRHEAASQLYGTDQPWGTFPAVSLGWRISNESFMEDLSFVKDLKLRAGYGVTGTQPADLFLGVAMLGYDRYLYSNGNWIRALSPIQNPNPNLRWEEKKETNIGLDFTLFDGRVSGNVDYYKRKIDGLLYDYDVPTPPNLFNRTRANVGVMENQGWEALLNIIAIQNKDFQWTTSFNFSTNSNKLVSLSNEQYQATQDYFTAGGTGEPIQTFTHIVKIGDNIGDFYGFKVVDIDENGKWIYETPGGETVGYDEFNHSFEEKQVLGNGLPKYYAGWNNNIKYKNWDLAITMRGAFDYQILNFQRMYYENPTLQQYNQLKSSQDLVFGKAKFDAPLEFNSYYIEDGDFWKIDNVTLGYNFPISNHNFLKSARVYASSLNTLILTGYSGIDPEVNRLGLSPGNDSRDKYPNTRTFTLGINLSF</sequence>
<dbReference type="Gene3D" id="2.60.40.1120">
    <property type="entry name" value="Carboxypeptidase-like, regulatory domain"/>
    <property type="match status" value="1"/>
</dbReference>
<keyword evidence="13" id="KW-1185">Reference proteome</keyword>
<evidence type="ECO:0000256" key="8">
    <source>
        <dbReference type="PROSITE-ProRule" id="PRU01360"/>
    </source>
</evidence>
<name>A0ABV5J4W7_9BACT</name>
<dbReference type="InterPro" id="IPR000531">
    <property type="entry name" value="Beta-barrel_TonB"/>
</dbReference>
<dbReference type="InterPro" id="IPR039426">
    <property type="entry name" value="TonB-dep_rcpt-like"/>
</dbReference>
<dbReference type="NCBIfam" id="TIGR04057">
    <property type="entry name" value="SusC_RagA_signa"/>
    <property type="match status" value="1"/>
</dbReference>
<dbReference type="InterPro" id="IPR012910">
    <property type="entry name" value="Plug_dom"/>
</dbReference>
<evidence type="ECO:0000259" key="10">
    <source>
        <dbReference type="Pfam" id="PF00593"/>
    </source>
</evidence>
<dbReference type="RefSeq" id="WP_290249278.1">
    <property type="nucleotide sequence ID" value="NZ_JAUFQT010000002.1"/>
</dbReference>
<proteinExistence type="inferred from homology"/>
<dbReference type="NCBIfam" id="TIGR04056">
    <property type="entry name" value="OMP_RagA_SusC"/>
    <property type="match status" value="1"/>
</dbReference>
<comment type="caution">
    <text evidence="12">The sequence shown here is derived from an EMBL/GenBank/DDBJ whole genome shotgun (WGS) entry which is preliminary data.</text>
</comment>
<dbReference type="Gene3D" id="2.40.170.20">
    <property type="entry name" value="TonB-dependent receptor, beta-barrel domain"/>
    <property type="match status" value="1"/>
</dbReference>
<dbReference type="InterPro" id="IPR023997">
    <property type="entry name" value="TonB-dep_OMP_SusC/RagA_CS"/>
</dbReference>
<dbReference type="InterPro" id="IPR023996">
    <property type="entry name" value="TonB-dep_OMP_SusC/RagA"/>
</dbReference>
<evidence type="ECO:0000256" key="4">
    <source>
        <dbReference type="ARBA" id="ARBA00022692"/>
    </source>
</evidence>
<keyword evidence="5 9" id="KW-0798">TonB box</keyword>
<keyword evidence="4 8" id="KW-0812">Transmembrane</keyword>
<evidence type="ECO:0000313" key="13">
    <source>
        <dbReference type="Proteomes" id="UP001589654"/>
    </source>
</evidence>
<dbReference type="Pfam" id="PF07715">
    <property type="entry name" value="Plug"/>
    <property type="match status" value="1"/>
</dbReference>
<feature type="domain" description="TonB-dependent receptor plug" evidence="11">
    <location>
        <begin position="224"/>
        <end position="330"/>
    </location>
</feature>
<organism evidence="12 13">
    <name type="scientific">Echinicola jeungdonensis</name>
    <dbReference type="NCBI Taxonomy" id="709343"/>
    <lineage>
        <taxon>Bacteria</taxon>
        <taxon>Pseudomonadati</taxon>
        <taxon>Bacteroidota</taxon>
        <taxon>Cytophagia</taxon>
        <taxon>Cytophagales</taxon>
        <taxon>Cyclobacteriaceae</taxon>
        <taxon>Echinicola</taxon>
    </lineage>
</organism>
<dbReference type="Gene3D" id="2.170.130.10">
    <property type="entry name" value="TonB-dependent receptor, plug domain"/>
    <property type="match status" value="1"/>
</dbReference>
<protein>
    <submittedName>
        <fullName evidence="12">SusC/RagA family TonB-linked outer membrane protein</fullName>
    </submittedName>
</protein>
<dbReference type="InterPro" id="IPR036942">
    <property type="entry name" value="Beta-barrel_TonB_sf"/>
</dbReference>
<comment type="subcellular location">
    <subcellularLocation>
        <location evidence="1 8">Cell outer membrane</location>
        <topology evidence="1 8">Multi-pass membrane protein</topology>
    </subcellularLocation>
</comment>
<dbReference type="Pfam" id="PF00593">
    <property type="entry name" value="TonB_dep_Rec_b-barrel"/>
    <property type="match status" value="1"/>
</dbReference>
<dbReference type="SUPFAM" id="SSF56935">
    <property type="entry name" value="Porins"/>
    <property type="match status" value="1"/>
</dbReference>
<dbReference type="Pfam" id="PF13715">
    <property type="entry name" value="CarbopepD_reg_2"/>
    <property type="match status" value="1"/>
</dbReference>
<evidence type="ECO:0000259" key="11">
    <source>
        <dbReference type="Pfam" id="PF07715"/>
    </source>
</evidence>
<reference evidence="12 13" key="1">
    <citation type="submission" date="2024-09" db="EMBL/GenBank/DDBJ databases">
        <authorList>
            <person name="Sun Q."/>
            <person name="Mori K."/>
        </authorList>
    </citation>
    <scope>NUCLEOTIDE SEQUENCE [LARGE SCALE GENOMIC DNA]</scope>
    <source>
        <strain evidence="12 13">CECT 7682</strain>
    </source>
</reference>
<dbReference type="EMBL" id="JBHMEW010000045">
    <property type="protein sequence ID" value="MFB9211255.1"/>
    <property type="molecule type" value="Genomic_DNA"/>
</dbReference>
<keyword evidence="6 8" id="KW-0472">Membrane</keyword>
<dbReference type="InterPro" id="IPR037066">
    <property type="entry name" value="Plug_dom_sf"/>
</dbReference>
<evidence type="ECO:0000313" key="12">
    <source>
        <dbReference type="EMBL" id="MFB9211255.1"/>
    </source>
</evidence>
<evidence type="ECO:0000256" key="6">
    <source>
        <dbReference type="ARBA" id="ARBA00023136"/>
    </source>
</evidence>
<keyword evidence="7 8" id="KW-0998">Cell outer membrane</keyword>
<dbReference type="PROSITE" id="PS52016">
    <property type="entry name" value="TONB_DEPENDENT_REC_3"/>
    <property type="match status" value="1"/>
</dbReference>
<evidence type="ECO:0000256" key="1">
    <source>
        <dbReference type="ARBA" id="ARBA00004571"/>
    </source>
</evidence>
<gene>
    <name evidence="12" type="ORF">ACFFUR_05510</name>
</gene>